<sequence length="66" mass="7470">MTGETASTPSYQQLTSGYIETHLSCVQYGKNTKRKVYDLGSLQYVDAEPKEYPAAFLLEMLELMDD</sequence>
<proteinExistence type="predicted"/>
<name>A0A8S9Q3M3_BRACR</name>
<organism evidence="2 3">
    <name type="scientific">Brassica cretica</name>
    <name type="common">Mustard</name>
    <dbReference type="NCBI Taxonomy" id="69181"/>
    <lineage>
        <taxon>Eukaryota</taxon>
        <taxon>Viridiplantae</taxon>
        <taxon>Streptophyta</taxon>
        <taxon>Embryophyta</taxon>
        <taxon>Tracheophyta</taxon>
        <taxon>Spermatophyta</taxon>
        <taxon>Magnoliopsida</taxon>
        <taxon>eudicotyledons</taxon>
        <taxon>Gunneridae</taxon>
        <taxon>Pentapetalae</taxon>
        <taxon>rosids</taxon>
        <taxon>malvids</taxon>
        <taxon>Brassicales</taxon>
        <taxon>Brassicaceae</taxon>
        <taxon>Brassiceae</taxon>
        <taxon>Brassica</taxon>
    </lineage>
</organism>
<dbReference type="EMBL" id="QGKX02001290">
    <property type="protein sequence ID" value="KAF3535491.1"/>
    <property type="molecule type" value="Genomic_DNA"/>
</dbReference>
<accession>A0A8S9Q3M3</accession>
<dbReference type="Proteomes" id="UP000712600">
    <property type="component" value="Unassembled WGS sequence"/>
</dbReference>
<dbReference type="Proteomes" id="UP000712281">
    <property type="component" value="Unassembled WGS sequence"/>
</dbReference>
<gene>
    <name evidence="1" type="ORF">F2Q68_00007995</name>
    <name evidence="2" type="ORF">F2Q69_00019473</name>
</gene>
<reference evidence="1" key="2">
    <citation type="submission" date="2019-12" db="EMBL/GenBank/DDBJ databases">
        <title>Genome sequencing and annotation of Brassica cretica.</title>
        <authorList>
            <person name="Studholme D.J."/>
            <person name="Sarris P.F."/>
        </authorList>
    </citation>
    <scope>NUCLEOTIDE SEQUENCE</scope>
    <source>
        <strain evidence="1">PFS-001/15</strain>
        <tissue evidence="1">Leaf</tissue>
    </source>
</reference>
<dbReference type="EMBL" id="QGKW02000717">
    <property type="protein sequence ID" value="KAF2597048.1"/>
    <property type="molecule type" value="Genomic_DNA"/>
</dbReference>
<evidence type="ECO:0000313" key="1">
    <source>
        <dbReference type="EMBL" id="KAF2597048.1"/>
    </source>
</evidence>
<protein>
    <submittedName>
        <fullName evidence="2">Uncharacterized protein</fullName>
    </submittedName>
</protein>
<evidence type="ECO:0000313" key="2">
    <source>
        <dbReference type="EMBL" id="KAF3535491.1"/>
    </source>
</evidence>
<dbReference type="AlphaFoldDB" id="A0A8S9Q3M3"/>
<comment type="caution">
    <text evidence="2">The sequence shown here is derived from an EMBL/GenBank/DDBJ whole genome shotgun (WGS) entry which is preliminary data.</text>
</comment>
<reference evidence="2" key="1">
    <citation type="submission" date="2019-12" db="EMBL/GenBank/DDBJ databases">
        <title>Genome sequencing and annotation of Brassica cretica.</title>
        <authorList>
            <person name="Studholme D.J."/>
            <person name="Sarris P."/>
        </authorList>
    </citation>
    <scope>NUCLEOTIDE SEQUENCE</scope>
    <source>
        <strain evidence="2">PFS-109/04</strain>
        <tissue evidence="2">Leaf</tissue>
    </source>
</reference>
<evidence type="ECO:0000313" key="3">
    <source>
        <dbReference type="Proteomes" id="UP000712600"/>
    </source>
</evidence>